<dbReference type="EMBL" id="MU004186">
    <property type="protein sequence ID" value="KAF2497538.1"/>
    <property type="molecule type" value="Genomic_DNA"/>
</dbReference>
<dbReference type="PANTHER" id="PTHR47190">
    <property type="entry name" value="DEHYDROGENASE, PUTATIVE-RELATED"/>
    <property type="match status" value="1"/>
</dbReference>
<feature type="signal peptide" evidence="3">
    <location>
        <begin position="1"/>
        <end position="24"/>
    </location>
</feature>
<dbReference type="InterPro" id="IPR036188">
    <property type="entry name" value="FAD/NAD-bd_sf"/>
</dbReference>
<dbReference type="InterPro" id="IPR007867">
    <property type="entry name" value="GMC_OxRtase_C"/>
</dbReference>
<name>A0A6A6QYL2_9PEZI</name>
<dbReference type="InterPro" id="IPR012132">
    <property type="entry name" value="GMC_OxRdtase"/>
</dbReference>
<dbReference type="Gene3D" id="3.50.50.60">
    <property type="entry name" value="FAD/NAD(P)-binding domain"/>
    <property type="match status" value="1"/>
</dbReference>
<keyword evidence="2" id="KW-0274">FAD</keyword>
<reference evidence="6" key="1">
    <citation type="journal article" date="2020" name="Stud. Mycol.">
        <title>101 Dothideomycetes genomes: a test case for predicting lifestyles and emergence of pathogens.</title>
        <authorList>
            <person name="Haridas S."/>
            <person name="Albert R."/>
            <person name="Binder M."/>
            <person name="Bloem J."/>
            <person name="Labutti K."/>
            <person name="Salamov A."/>
            <person name="Andreopoulos B."/>
            <person name="Baker S."/>
            <person name="Barry K."/>
            <person name="Bills G."/>
            <person name="Bluhm B."/>
            <person name="Cannon C."/>
            <person name="Castanera R."/>
            <person name="Culley D."/>
            <person name="Daum C."/>
            <person name="Ezra D."/>
            <person name="Gonzalez J."/>
            <person name="Henrissat B."/>
            <person name="Kuo A."/>
            <person name="Liang C."/>
            <person name="Lipzen A."/>
            <person name="Lutzoni F."/>
            <person name="Magnuson J."/>
            <person name="Mondo S."/>
            <person name="Nolan M."/>
            <person name="Ohm R."/>
            <person name="Pangilinan J."/>
            <person name="Park H.-J."/>
            <person name="Ramirez L."/>
            <person name="Alfaro M."/>
            <person name="Sun H."/>
            <person name="Tritt A."/>
            <person name="Yoshinaga Y."/>
            <person name="Zwiers L.-H."/>
            <person name="Turgeon B."/>
            <person name="Goodwin S."/>
            <person name="Spatafora J."/>
            <person name="Crous P."/>
            <person name="Grigoriev I."/>
        </authorList>
    </citation>
    <scope>NUCLEOTIDE SEQUENCE</scope>
    <source>
        <strain evidence="6">CBS 269.34</strain>
    </source>
</reference>
<organism evidence="6 7">
    <name type="scientific">Lophium mytilinum</name>
    <dbReference type="NCBI Taxonomy" id="390894"/>
    <lineage>
        <taxon>Eukaryota</taxon>
        <taxon>Fungi</taxon>
        <taxon>Dikarya</taxon>
        <taxon>Ascomycota</taxon>
        <taxon>Pezizomycotina</taxon>
        <taxon>Dothideomycetes</taxon>
        <taxon>Pleosporomycetidae</taxon>
        <taxon>Mytilinidiales</taxon>
        <taxon>Mytilinidiaceae</taxon>
        <taxon>Lophium</taxon>
    </lineage>
</organism>
<dbReference type="Gene3D" id="3.30.410.10">
    <property type="entry name" value="Cholesterol Oxidase, domain 2"/>
    <property type="match status" value="1"/>
</dbReference>
<gene>
    <name evidence="6" type="ORF">BU16DRAFT_580193</name>
</gene>
<evidence type="ECO:0000313" key="6">
    <source>
        <dbReference type="EMBL" id="KAF2497538.1"/>
    </source>
</evidence>
<dbReference type="GO" id="GO:0016614">
    <property type="term" value="F:oxidoreductase activity, acting on CH-OH group of donors"/>
    <property type="evidence" value="ECO:0007669"/>
    <property type="project" value="InterPro"/>
</dbReference>
<proteinExistence type="inferred from homology"/>
<keyword evidence="2" id="KW-0285">Flavoprotein</keyword>
<feature type="domain" description="Glucose-methanol-choline oxidoreductase N-terminal" evidence="4">
    <location>
        <begin position="113"/>
        <end position="336"/>
    </location>
</feature>
<dbReference type="InterPro" id="IPR053208">
    <property type="entry name" value="GMC_Oxidoreductase_CD"/>
</dbReference>
<dbReference type="PIRSF" id="PIRSF000137">
    <property type="entry name" value="Alcohol_oxidase"/>
    <property type="match status" value="1"/>
</dbReference>
<evidence type="ECO:0000313" key="7">
    <source>
        <dbReference type="Proteomes" id="UP000799750"/>
    </source>
</evidence>
<feature type="binding site" evidence="2">
    <location>
        <position position="119"/>
    </location>
    <ligand>
        <name>FAD</name>
        <dbReference type="ChEBI" id="CHEBI:57692"/>
    </ligand>
</feature>
<protein>
    <submittedName>
        <fullName evidence="6">FAD/NAD(P)-binding domain-containing protein</fullName>
    </submittedName>
</protein>
<evidence type="ECO:0000259" key="5">
    <source>
        <dbReference type="Pfam" id="PF05199"/>
    </source>
</evidence>
<dbReference type="OrthoDB" id="413885at2759"/>
<dbReference type="GO" id="GO:0050660">
    <property type="term" value="F:flavin adenine dinucleotide binding"/>
    <property type="evidence" value="ECO:0007669"/>
    <property type="project" value="InterPro"/>
</dbReference>
<sequence>MHFNYSLVAGALSILQYLPKAVTASVSNTTWDYIVVGGGASGIPLADKLSESGKTVLLLERGFASSYRWGGKLRPQWLEGSNLTRFDVPALYQYILENPADAAAANILCSDYVATASCVLGGGTAINAGLWWKPGSADWDTIMPIGWNSADMRAATEEVFARLPGTDIPSSDGKLYLQKGAEILKKALTSAEPPYEFQKANDSPDAKDGTVSNAEHFFMHGERGGVMETFLVSASKRANFKLQLETTVTRVIRQGKQITGVEVETPEGSGTINVTPNTGKVILSAGVFGTSKILFRSGIGPKDQLSLLKASPDGVNMVVEAEWIDLAVGHNLDDNPSIYGIIIALDVETYDYVGAFNTPVPEDAAKYLANRSGPLAQIEPPLNPFWWDIVTGTDGIARAIQWSAISGQLNDTTGMVLTASLGRGKTSRGRLGLSLDPSTPLTINVTQVPYFNDATGADFAAVVSSLENVLKIARAIPNATIVLPPEGQDVAEYLRADFPPSMALNSNHWVGSTKMRRRCGKGVVVDGETRVCGVEGLHVVDAGIVGGVPAANPQAVFVAVAVRAGEKILKLDGGHEW</sequence>
<feature type="domain" description="Glucose-methanol-choline oxidoreductase C-terminal" evidence="5">
    <location>
        <begin position="426"/>
        <end position="561"/>
    </location>
</feature>
<comment type="similarity">
    <text evidence="1">Belongs to the GMC oxidoreductase family.</text>
</comment>
<dbReference type="Proteomes" id="UP000799750">
    <property type="component" value="Unassembled WGS sequence"/>
</dbReference>
<dbReference type="InterPro" id="IPR000172">
    <property type="entry name" value="GMC_OxRdtase_N"/>
</dbReference>
<feature type="chain" id="PRO_5025433560" evidence="3">
    <location>
        <begin position="25"/>
        <end position="577"/>
    </location>
</feature>
<keyword evidence="3" id="KW-0732">Signal</keyword>
<evidence type="ECO:0000256" key="1">
    <source>
        <dbReference type="ARBA" id="ARBA00010790"/>
    </source>
</evidence>
<keyword evidence="7" id="KW-1185">Reference proteome</keyword>
<dbReference type="AlphaFoldDB" id="A0A6A6QYL2"/>
<accession>A0A6A6QYL2</accession>
<feature type="binding site" evidence="2">
    <location>
        <position position="248"/>
    </location>
    <ligand>
        <name>FAD</name>
        <dbReference type="ChEBI" id="CHEBI:57692"/>
    </ligand>
</feature>
<evidence type="ECO:0000256" key="3">
    <source>
        <dbReference type="SAM" id="SignalP"/>
    </source>
</evidence>
<dbReference type="Pfam" id="PF05199">
    <property type="entry name" value="GMC_oxred_C"/>
    <property type="match status" value="1"/>
</dbReference>
<comment type="cofactor">
    <cofactor evidence="2">
        <name>FAD</name>
        <dbReference type="ChEBI" id="CHEBI:57692"/>
    </cofactor>
</comment>
<dbReference type="SUPFAM" id="SSF54373">
    <property type="entry name" value="FAD-linked reductases, C-terminal domain"/>
    <property type="match status" value="1"/>
</dbReference>
<dbReference type="Pfam" id="PF00732">
    <property type="entry name" value="GMC_oxred_N"/>
    <property type="match status" value="1"/>
</dbReference>
<dbReference type="SUPFAM" id="SSF51905">
    <property type="entry name" value="FAD/NAD(P)-binding domain"/>
    <property type="match status" value="1"/>
</dbReference>
<dbReference type="PANTHER" id="PTHR47190:SF2">
    <property type="entry name" value="CELLOBIOSE DEHYDROGENASE (AFU_ORTHOLOGUE AFUA_2G17620)"/>
    <property type="match status" value="1"/>
</dbReference>
<evidence type="ECO:0000256" key="2">
    <source>
        <dbReference type="PIRSR" id="PIRSR000137-2"/>
    </source>
</evidence>
<evidence type="ECO:0000259" key="4">
    <source>
        <dbReference type="Pfam" id="PF00732"/>
    </source>
</evidence>
<feature type="binding site" evidence="2">
    <location>
        <begin position="553"/>
        <end position="554"/>
    </location>
    <ligand>
        <name>FAD</name>
        <dbReference type="ChEBI" id="CHEBI:57692"/>
    </ligand>
</feature>